<comment type="caution">
    <text evidence="1">The sequence shown here is derived from an EMBL/GenBank/DDBJ whole genome shotgun (WGS) entry which is preliminary data.</text>
</comment>
<evidence type="ECO:0000313" key="1">
    <source>
        <dbReference type="EMBL" id="EUA70375.1"/>
    </source>
</evidence>
<name>X8DSA5_9MYCO</name>
<organism evidence="1 2">
    <name type="scientific">Mycobacteroides abscessus subsp. bolletii 1513</name>
    <dbReference type="NCBI Taxonomy" id="1299321"/>
    <lineage>
        <taxon>Bacteria</taxon>
        <taxon>Bacillati</taxon>
        <taxon>Actinomycetota</taxon>
        <taxon>Actinomycetes</taxon>
        <taxon>Mycobacteriales</taxon>
        <taxon>Mycobacteriaceae</taxon>
        <taxon>Mycobacteroides</taxon>
        <taxon>Mycobacteroides abscessus</taxon>
    </lineage>
</organism>
<evidence type="ECO:0000313" key="2">
    <source>
        <dbReference type="Proteomes" id="UP000023351"/>
    </source>
</evidence>
<proteinExistence type="predicted"/>
<dbReference type="EMBL" id="JAOJ01000002">
    <property type="protein sequence ID" value="EUA70375.1"/>
    <property type="molecule type" value="Genomic_DNA"/>
</dbReference>
<dbReference type="Proteomes" id="UP000023351">
    <property type="component" value="Unassembled WGS sequence"/>
</dbReference>
<sequence length="39" mass="4265">MNEVVGTEKPRRSAGSRAILHGGAILAGFRRRCVHETCQ</sequence>
<accession>X8DSA5</accession>
<gene>
    <name evidence="1" type="ORF">I540_3023</name>
</gene>
<dbReference type="AlphaFoldDB" id="X8DSA5"/>
<protein>
    <submittedName>
        <fullName evidence="1">Uncharacterized protein</fullName>
    </submittedName>
</protein>
<reference evidence="1 2" key="1">
    <citation type="submission" date="2013-12" db="EMBL/GenBank/DDBJ databases">
        <authorList>
            <person name="Zelazny A."/>
            <person name="Olivier K."/>
            <person name="Holland S."/>
            <person name="Lenaerts A."/>
            <person name="Ordway D."/>
            <person name="DeGroote M.A."/>
            <person name="Parker T."/>
            <person name="Sizemore C."/>
            <person name="Tallon L.J."/>
            <person name="Sadzewicz L.K."/>
            <person name="Sengamalay N."/>
            <person name="Fraser C.M."/>
            <person name="Hine E."/>
            <person name="Shefchek K.A."/>
            <person name="Das S.P."/>
            <person name="Tettelin H."/>
        </authorList>
    </citation>
    <scope>NUCLEOTIDE SEQUENCE [LARGE SCALE GENOMIC DNA]</scope>
    <source>
        <strain evidence="1 2">1513</strain>
    </source>
</reference>